<dbReference type="RefSeq" id="WP_160552915.1">
    <property type="nucleotide sequence ID" value="NZ_CP047650.1"/>
</dbReference>
<keyword evidence="1" id="KW-0812">Transmembrane</keyword>
<gene>
    <name evidence="2" type="ORF">GT347_14755</name>
</gene>
<keyword evidence="3" id="KW-1185">Reference proteome</keyword>
<accession>A0A857J571</accession>
<sequence>MPNTPDALDDEKTGLGLLLTALQVLVYFSFIAFCCFHRPSAPPQGVPAVFYFGLAVIASGVAMTVVYVLATNRKESAK</sequence>
<dbReference type="AlphaFoldDB" id="A0A857J571"/>
<dbReference type="KEGG" id="xyk:GT347_14755"/>
<evidence type="ECO:0000313" key="2">
    <source>
        <dbReference type="EMBL" id="QHI99134.1"/>
    </source>
</evidence>
<keyword evidence="1" id="KW-1133">Transmembrane helix</keyword>
<name>A0A857J571_9BURK</name>
<reference evidence="2 3" key="1">
    <citation type="submission" date="2020-01" db="EMBL/GenBank/DDBJ databases">
        <title>Genome sequencing of strain KACC 21265.</title>
        <authorList>
            <person name="Heo J."/>
            <person name="Kim S.-J."/>
            <person name="Kim J.-S."/>
            <person name="Hong S.-B."/>
            <person name="Kwon S.-W."/>
        </authorList>
    </citation>
    <scope>NUCLEOTIDE SEQUENCE [LARGE SCALE GENOMIC DNA]</scope>
    <source>
        <strain evidence="2 3">KACC 21265</strain>
    </source>
</reference>
<keyword evidence="1" id="KW-0472">Membrane</keyword>
<proteinExistence type="predicted"/>
<protein>
    <submittedName>
        <fullName evidence="2">Uncharacterized protein</fullName>
    </submittedName>
</protein>
<organism evidence="2 3">
    <name type="scientific">Xylophilus rhododendri</name>
    <dbReference type="NCBI Taxonomy" id="2697032"/>
    <lineage>
        <taxon>Bacteria</taxon>
        <taxon>Pseudomonadati</taxon>
        <taxon>Pseudomonadota</taxon>
        <taxon>Betaproteobacteria</taxon>
        <taxon>Burkholderiales</taxon>
        <taxon>Xylophilus</taxon>
    </lineage>
</organism>
<evidence type="ECO:0000313" key="3">
    <source>
        <dbReference type="Proteomes" id="UP000464787"/>
    </source>
</evidence>
<dbReference type="Proteomes" id="UP000464787">
    <property type="component" value="Chromosome"/>
</dbReference>
<feature type="transmembrane region" description="Helical" evidence="1">
    <location>
        <begin position="15"/>
        <end position="36"/>
    </location>
</feature>
<feature type="transmembrane region" description="Helical" evidence="1">
    <location>
        <begin position="48"/>
        <end position="70"/>
    </location>
</feature>
<evidence type="ECO:0000256" key="1">
    <source>
        <dbReference type="SAM" id="Phobius"/>
    </source>
</evidence>
<dbReference type="EMBL" id="CP047650">
    <property type="protein sequence ID" value="QHI99134.1"/>
    <property type="molecule type" value="Genomic_DNA"/>
</dbReference>